<dbReference type="AlphaFoldDB" id="A0A9D4LKB4"/>
<protein>
    <submittedName>
        <fullName evidence="1">Uncharacterized protein</fullName>
    </submittedName>
</protein>
<proteinExistence type="predicted"/>
<dbReference type="Proteomes" id="UP000828390">
    <property type="component" value="Unassembled WGS sequence"/>
</dbReference>
<comment type="caution">
    <text evidence="1">The sequence shown here is derived from an EMBL/GenBank/DDBJ whole genome shotgun (WGS) entry which is preliminary data.</text>
</comment>
<dbReference type="EMBL" id="JAIWYP010000003">
    <property type="protein sequence ID" value="KAH3859600.1"/>
    <property type="molecule type" value="Genomic_DNA"/>
</dbReference>
<organism evidence="1 2">
    <name type="scientific">Dreissena polymorpha</name>
    <name type="common">Zebra mussel</name>
    <name type="synonym">Mytilus polymorpha</name>
    <dbReference type="NCBI Taxonomy" id="45954"/>
    <lineage>
        <taxon>Eukaryota</taxon>
        <taxon>Metazoa</taxon>
        <taxon>Spiralia</taxon>
        <taxon>Lophotrochozoa</taxon>
        <taxon>Mollusca</taxon>
        <taxon>Bivalvia</taxon>
        <taxon>Autobranchia</taxon>
        <taxon>Heteroconchia</taxon>
        <taxon>Euheterodonta</taxon>
        <taxon>Imparidentia</taxon>
        <taxon>Neoheterodontei</taxon>
        <taxon>Myida</taxon>
        <taxon>Dreissenoidea</taxon>
        <taxon>Dreissenidae</taxon>
        <taxon>Dreissena</taxon>
    </lineage>
</organism>
<accession>A0A9D4LKB4</accession>
<sequence length="67" mass="7496">MYDDDPLNAAAEAMVSPALPYVTCAKRDTVTIQTIRKRTVMRRRTPTIKHFEINVIDKGACVSDENG</sequence>
<evidence type="ECO:0000313" key="1">
    <source>
        <dbReference type="EMBL" id="KAH3859600.1"/>
    </source>
</evidence>
<reference evidence="1" key="1">
    <citation type="journal article" date="2019" name="bioRxiv">
        <title>The Genome of the Zebra Mussel, Dreissena polymorpha: A Resource for Invasive Species Research.</title>
        <authorList>
            <person name="McCartney M.A."/>
            <person name="Auch B."/>
            <person name="Kono T."/>
            <person name="Mallez S."/>
            <person name="Zhang Y."/>
            <person name="Obille A."/>
            <person name="Becker A."/>
            <person name="Abrahante J.E."/>
            <person name="Garbe J."/>
            <person name="Badalamenti J.P."/>
            <person name="Herman A."/>
            <person name="Mangelson H."/>
            <person name="Liachko I."/>
            <person name="Sullivan S."/>
            <person name="Sone E.D."/>
            <person name="Koren S."/>
            <person name="Silverstein K.A.T."/>
            <person name="Beckman K.B."/>
            <person name="Gohl D.M."/>
        </authorList>
    </citation>
    <scope>NUCLEOTIDE SEQUENCE</scope>
    <source>
        <strain evidence="1">Duluth1</strain>
        <tissue evidence="1">Whole animal</tissue>
    </source>
</reference>
<gene>
    <name evidence="1" type="ORF">DPMN_102417</name>
</gene>
<reference evidence="1" key="2">
    <citation type="submission" date="2020-11" db="EMBL/GenBank/DDBJ databases">
        <authorList>
            <person name="McCartney M.A."/>
            <person name="Auch B."/>
            <person name="Kono T."/>
            <person name="Mallez S."/>
            <person name="Becker A."/>
            <person name="Gohl D.M."/>
            <person name="Silverstein K.A.T."/>
            <person name="Koren S."/>
            <person name="Bechman K.B."/>
            <person name="Herman A."/>
            <person name="Abrahante J.E."/>
            <person name="Garbe J."/>
        </authorList>
    </citation>
    <scope>NUCLEOTIDE SEQUENCE</scope>
    <source>
        <strain evidence="1">Duluth1</strain>
        <tissue evidence="1">Whole animal</tissue>
    </source>
</reference>
<keyword evidence="2" id="KW-1185">Reference proteome</keyword>
<name>A0A9D4LKB4_DREPO</name>
<evidence type="ECO:0000313" key="2">
    <source>
        <dbReference type="Proteomes" id="UP000828390"/>
    </source>
</evidence>